<dbReference type="InterPro" id="IPR001638">
    <property type="entry name" value="Solute-binding_3/MltF_N"/>
</dbReference>
<gene>
    <name evidence="4" type="ORF">H359_0210</name>
</gene>
<organism evidence="4 5">
    <name type="scientific">Chlamydia ibidis 10-1398/6</name>
    <dbReference type="NCBI Taxonomy" id="1046581"/>
    <lineage>
        <taxon>Bacteria</taxon>
        <taxon>Pseudomonadati</taxon>
        <taxon>Chlamydiota</taxon>
        <taxon>Chlamydiia</taxon>
        <taxon>Chlamydiales</taxon>
        <taxon>Chlamydiaceae</taxon>
        <taxon>Chlamydia/Chlamydophila group</taxon>
        <taxon>Chlamydia</taxon>
    </lineage>
</organism>
<dbReference type="PANTHER" id="PTHR35936">
    <property type="entry name" value="MEMBRANE-BOUND LYTIC MUREIN TRANSGLYCOSYLASE F"/>
    <property type="match status" value="1"/>
</dbReference>
<name>A0ABP2XF87_9CHLA</name>
<keyword evidence="1 2" id="KW-0732">Signal</keyword>
<keyword evidence="5" id="KW-1185">Reference proteome</keyword>
<sequence length="250" mass="28226">MKIRSFCKLSFLPFLCLLFLLVSSCSREGREETVGRDTTWFPKQFGIYTASINGFLNDLVSEINYKESLNITIVNQDWVHLFENLDDRKTSGAFTSIFPTAEMLDHYQFSEPILMTGPVLVVCEDAPYKSLEDLRGKLIGVYKFDSSVLVAQDVPEAVVVPYQHVPVALEALTSHCYDALLAPVIEVSALIDTAYRGRLKIISPPLNQEGLRLVVLRDNKNDLIEGFNSGLLKIKRSGKYQAIKQQYRLP</sequence>
<evidence type="ECO:0000313" key="5">
    <source>
        <dbReference type="Proteomes" id="UP000016064"/>
    </source>
</evidence>
<feature type="chain" id="PRO_5047361136" evidence="2">
    <location>
        <begin position="25"/>
        <end position="250"/>
    </location>
</feature>
<dbReference type="Pfam" id="PF00497">
    <property type="entry name" value="SBP_bac_3"/>
    <property type="match status" value="1"/>
</dbReference>
<dbReference type="Proteomes" id="UP000016064">
    <property type="component" value="Unassembled WGS sequence"/>
</dbReference>
<dbReference type="SMART" id="SM00062">
    <property type="entry name" value="PBPb"/>
    <property type="match status" value="1"/>
</dbReference>
<proteinExistence type="predicted"/>
<dbReference type="PROSITE" id="PS51257">
    <property type="entry name" value="PROKAR_LIPOPROTEIN"/>
    <property type="match status" value="1"/>
</dbReference>
<dbReference type="SUPFAM" id="SSF53850">
    <property type="entry name" value="Periplasmic binding protein-like II"/>
    <property type="match status" value="1"/>
</dbReference>
<reference evidence="4 5" key="1">
    <citation type="submission" date="2013-07" db="EMBL/GenBank/DDBJ databases">
        <title>Isolation of a new Chlamydia species from the feral Sacred Ibis (Threskiornis aethiopicus): Chlamydia ibidis.</title>
        <authorList>
            <person name="Vorimore F."/>
            <person name="Hsia R.-C."/>
            <person name="Huot-Creasy H."/>
            <person name="Bastian S."/>
            <person name="Deruyter L."/>
            <person name="Passet A."/>
            <person name="Sachse K."/>
            <person name="Bavoil P."/>
            <person name="Myers G."/>
            <person name="Laroucau K."/>
        </authorList>
    </citation>
    <scope>NUCLEOTIDE SEQUENCE [LARGE SCALE GENOMIC DNA]</scope>
    <source>
        <strain evidence="4 5">10-1398/6</strain>
    </source>
</reference>
<feature type="domain" description="Solute-binding protein family 3/N-terminal" evidence="3">
    <location>
        <begin position="44"/>
        <end position="250"/>
    </location>
</feature>
<accession>A0ABP2XF87</accession>
<evidence type="ECO:0000256" key="2">
    <source>
        <dbReference type="SAM" id="SignalP"/>
    </source>
</evidence>
<comment type="caution">
    <text evidence="4">The sequence shown here is derived from an EMBL/GenBank/DDBJ whole genome shotgun (WGS) entry which is preliminary data.</text>
</comment>
<dbReference type="RefSeq" id="WP_020370854.1">
    <property type="nucleotide sequence ID" value="NZ_APJW01000001.1"/>
</dbReference>
<evidence type="ECO:0000256" key="1">
    <source>
        <dbReference type="ARBA" id="ARBA00022729"/>
    </source>
</evidence>
<evidence type="ECO:0000313" key="4">
    <source>
        <dbReference type="EMBL" id="EQM63147.1"/>
    </source>
</evidence>
<dbReference type="Gene3D" id="3.40.190.10">
    <property type="entry name" value="Periplasmic binding protein-like II"/>
    <property type="match status" value="2"/>
</dbReference>
<feature type="signal peptide" evidence="2">
    <location>
        <begin position="1"/>
        <end position="24"/>
    </location>
</feature>
<dbReference type="PANTHER" id="PTHR35936:SF17">
    <property type="entry name" value="ARGININE-BINDING EXTRACELLULAR PROTEIN ARTP"/>
    <property type="match status" value="1"/>
</dbReference>
<protein>
    <submittedName>
        <fullName evidence="4">Bacterial extracellular solute-binding s, 3 family protein</fullName>
    </submittedName>
</protein>
<evidence type="ECO:0000259" key="3">
    <source>
        <dbReference type="SMART" id="SM00062"/>
    </source>
</evidence>
<dbReference type="EMBL" id="APJW01000001">
    <property type="protein sequence ID" value="EQM63147.1"/>
    <property type="molecule type" value="Genomic_DNA"/>
</dbReference>